<dbReference type="SMART" id="SM01065">
    <property type="entry name" value="CBM_2"/>
    <property type="match status" value="1"/>
</dbReference>
<comment type="catalytic activity">
    <reaction evidence="1 9">
        <text>Hydrolysis of terminal (1-&gt;4)-linked alpha-D-glucose residues successively from non-reducing ends of the chains with release of beta-D-glucose.</text>
        <dbReference type="EC" id="3.2.1.3"/>
    </reaction>
</comment>
<dbReference type="InterPro" id="IPR012341">
    <property type="entry name" value="6hp_glycosidase-like_sf"/>
</dbReference>
<accession>A0A2T2PAS9</accession>
<dbReference type="Pfam" id="PF00723">
    <property type="entry name" value="Glyco_hydro_15"/>
    <property type="match status" value="1"/>
</dbReference>
<dbReference type="GO" id="GO:0000324">
    <property type="term" value="C:fungal-type vacuole"/>
    <property type="evidence" value="ECO:0007669"/>
    <property type="project" value="TreeGrafter"/>
</dbReference>
<dbReference type="PANTHER" id="PTHR31616:SF12">
    <property type="entry name" value="GLUCOAMYLASE"/>
    <property type="match status" value="1"/>
</dbReference>
<dbReference type="InterPro" id="IPR013784">
    <property type="entry name" value="Carb-bd-like_fold"/>
</dbReference>
<dbReference type="Gene3D" id="1.50.10.10">
    <property type="match status" value="1"/>
</dbReference>
<dbReference type="SUPFAM" id="SSF48208">
    <property type="entry name" value="Six-hairpin glycosidases"/>
    <property type="match status" value="1"/>
</dbReference>
<dbReference type="SUPFAM" id="SSF49452">
    <property type="entry name" value="Starch-binding domain-like"/>
    <property type="match status" value="1"/>
</dbReference>
<protein>
    <recommendedName>
        <fullName evidence="9">Glucoamylase</fullName>
        <ecNumber evidence="9">3.2.1.3</ecNumber>
    </recommendedName>
    <alternativeName>
        <fullName evidence="9">1,4-alpha-D-glucan glucohydrolase</fullName>
    </alternativeName>
    <alternativeName>
        <fullName evidence="9">Glucan 1,4-alpha-glucosidase</fullName>
    </alternativeName>
</protein>
<reference evidence="14 15" key="1">
    <citation type="journal article" date="2018" name="Front. Microbiol.">
        <title>Genome-Wide Analysis of Corynespora cassiicola Leaf Fall Disease Putative Effectors.</title>
        <authorList>
            <person name="Lopez D."/>
            <person name="Ribeiro S."/>
            <person name="Label P."/>
            <person name="Fumanal B."/>
            <person name="Venisse J.S."/>
            <person name="Kohler A."/>
            <person name="de Oliveira R.R."/>
            <person name="Labutti K."/>
            <person name="Lipzen A."/>
            <person name="Lail K."/>
            <person name="Bauer D."/>
            <person name="Ohm R.A."/>
            <person name="Barry K.W."/>
            <person name="Spatafora J."/>
            <person name="Grigoriev I.V."/>
            <person name="Martin F.M."/>
            <person name="Pujade-Renaud V."/>
        </authorList>
    </citation>
    <scope>NUCLEOTIDE SEQUENCE [LARGE SCALE GENOMIC DNA]</scope>
    <source>
        <strain evidence="14 15">Philippines</strain>
    </source>
</reference>
<evidence type="ECO:0000256" key="4">
    <source>
        <dbReference type="ARBA" id="ARBA00022801"/>
    </source>
</evidence>
<dbReference type="OrthoDB" id="6123450at2759"/>
<dbReference type="InterPro" id="IPR046966">
    <property type="entry name" value="Glucoamylase_active_site"/>
</dbReference>
<dbReference type="InterPro" id="IPR011613">
    <property type="entry name" value="GH15-like"/>
</dbReference>
<dbReference type="FunFam" id="1.50.10.10:FF:000018">
    <property type="entry name" value="Glucoamylase"/>
    <property type="match status" value="1"/>
</dbReference>
<evidence type="ECO:0000256" key="8">
    <source>
        <dbReference type="ARBA" id="ARBA00023326"/>
    </source>
</evidence>
<evidence type="ECO:0000256" key="7">
    <source>
        <dbReference type="ARBA" id="ARBA00023295"/>
    </source>
</evidence>
<evidence type="ECO:0000256" key="6">
    <source>
        <dbReference type="ARBA" id="ARBA00023277"/>
    </source>
</evidence>
<evidence type="ECO:0000259" key="13">
    <source>
        <dbReference type="PROSITE" id="PS51166"/>
    </source>
</evidence>
<keyword evidence="15" id="KW-1185">Reference proteome</keyword>
<feature type="domain" description="CBM20" evidence="13">
    <location>
        <begin position="507"/>
        <end position="617"/>
    </location>
</feature>
<dbReference type="InterPro" id="IPR008291">
    <property type="entry name" value="Glucoamylase_SBD"/>
</dbReference>
<evidence type="ECO:0000256" key="11">
    <source>
        <dbReference type="PIRSR" id="PIRSR001031-2"/>
    </source>
</evidence>
<evidence type="ECO:0000256" key="3">
    <source>
        <dbReference type="ARBA" id="ARBA00022729"/>
    </source>
</evidence>
<organism evidence="14 15">
    <name type="scientific">Corynespora cassiicola Philippines</name>
    <dbReference type="NCBI Taxonomy" id="1448308"/>
    <lineage>
        <taxon>Eukaryota</taxon>
        <taxon>Fungi</taxon>
        <taxon>Dikarya</taxon>
        <taxon>Ascomycota</taxon>
        <taxon>Pezizomycotina</taxon>
        <taxon>Dothideomycetes</taxon>
        <taxon>Pleosporomycetidae</taxon>
        <taxon>Pleosporales</taxon>
        <taxon>Corynesporascaceae</taxon>
        <taxon>Corynespora</taxon>
    </lineage>
</organism>
<evidence type="ECO:0000256" key="10">
    <source>
        <dbReference type="PIRSR" id="PIRSR001031-1"/>
    </source>
</evidence>
<evidence type="ECO:0000313" key="15">
    <source>
        <dbReference type="Proteomes" id="UP000240883"/>
    </source>
</evidence>
<dbReference type="PROSITE" id="PS00820">
    <property type="entry name" value="GLUCOAMYLASE"/>
    <property type="match status" value="1"/>
</dbReference>
<evidence type="ECO:0000256" key="5">
    <source>
        <dbReference type="ARBA" id="ARBA00023180"/>
    </source>
</evidence>
<feature type="active site" description="Proton donor" evidence="10">
    <location>
        <position position="208"/>
    </location>
</feature>
<dbReference type="GO" id="GO:0000272">
    <property type="term" value="P:polysaccharide catabolic process"/>
    <property type="evidence" value="ECO:0007669"/>
    <property type="project" value="UniProtKB-KW"/>
</dbReference>
<dbReference type="PROSITE" id="PS51166">
    <property type="entry name" value="CBM20"/>
    <property type="match status" value="1"/>
</dbReference>
<keyword evidence="8 9" id="KW-0624">Polysaccharide degradation</keyword>
<evidence type="ECO:0000313" key="14">
    <source>
        <dbReference type="EMBL" id="PSN74750.1"/>
    </source>
</evidence>
<dbReference type="InterPro" id="IPR002044">
    <property type="entry name" value="CBM20"/>
</dbReference>
<dbReference type="InterPro" id="IPR008928">
    <property type="entry name" value="6-hairpin_glycosidase_sf"/>
</dbReference>
<evidence type="ECO:0000256" key="12">
    <source>
        <dbReference type="SAM" id="SignalP"/>
    </source>
</evidence>
<evidence type="ECO:0000256" key="1">
    <source>
        <dbReference type="ARBA" id="ARBA00001863"/>
    </source>
</evidence>
<name>A0A2T2PAS9_CORCC</name>
<feature type="signal peptide" evidence="12">
    <location>
        <begin position="1"/>
        <end position="20"/>
    </location>
</feature>
<proteinExistence type="inferred from homology"/>
<feature type="binding site" evidence="11">
    <location>
        <position position="146"/>
    </location>
    <ligand>
        <name>substrate</name>
    </ligand>
</feature>
<dbReference type="PRINTS" id="PR00736">
    <property type="entry name" value="GLHYDRLASE15"/>
</dbReference>
<dbReference type="InterPro" id="IPR000165">
    <property type="entry name" value="Glucoamylase"/>
</dbReference>
<dbReference type="PANTHER" id="PTHR31616">
    <property type="entry name" value="TREHALASE"/>
    <property type="match status" value="1"/>
</dbReference>
<dbReference type="AlphaFoldDB" id="A0A2T2PAS9"/>
<keyword evidence="5" id="KW-0325">Glycoprotein</keyword>
<evidence type="ECO:0000256" key="2">
    <source>
        <dbReference type="ARBA" id="ARBA00006188"/>
    </source>
</evidence>
<dbReference type="EC" id="3.2.1.3" evidence="9"/>
<feature type="active site" description="Proton acceptor" evidence="10">
    <location>
        <position position="205"/>
    </location>
</feature>
<sequence length="628" mass="68541">MIIRPLVAAFAALSLHQTLAEPLQPRDNLKAKIENQNKISLQGVLNNIGPNGNQAPGASAGVIIASPSTQDPDYFFTWTRDAALTMKMIVDEFLHGKKELRSYIQDYVKSQAILQTVTNPSGALGSGRGLGEAKYYANLTRFNGEWGRPQRDGPALRATALITYARWLLGTGKKADYTEAKDKVWAVVQNDLNYVAQYWNDTGFDLWEEVSGSSFFTIAVQHRSLVEGAAIGKQLGVSVSAYESQAPNLLCFLQTFWNGRYAIANINTRPEFDRTGIDANTVLTSIATFDPEAKCDDALFQPCSARALANLKVYVDSFRTIYTINANIPNNSAVATGRYSEDVYFGGNPWYLTTLAVAEQLYHAIQQWSTFNTLTISDLDLAFWTSVYPSAKLGTYKKDQKEFKKLLDAVLKYADDFVEVALKYMPSSGSLAEQYSRENGTALSARDLTWSYAAFVTMHGARLSATSNYPQVPSWGAPKDATVPAVCQRGSVPGVYTPAVAAGAPPGSGGCTILVTFNVNATTFYGENVYLLGSSMDLGNWRPADALAGSAIGYTDQRPLWTFIAELPANSTLQYQYIRKEPDGSVLYETLNRTLNVPPCSTTVGGGSTTVEDAWTGPTGTPSRVKLF</sequence>
<gene>
    <name evidence="14" type="ORF">BS50DRAFT_23365</name>
</gene>
<keyword evidence="6 9" id="KW-0119">Carbohydrate metabolism</keyword>
<dbReference type="EMBL" id="KZ678128">
    <property type="protein sequence ID" value="PSN74750.1"/>
    <property type="molecule type" value="Genomic_DNA"/>
</dbReference>
<dbReference type="PIRSF" id="PIRSF001031">
    <property type="entry name" value="Glu-a-glcsd_SBD"/>
    <property type="match status" value="1"/>
</dbReference>
<dbReference type="GO" id="GO:0004339">
    <property type="term" value="F:glucan 1,4-alpha-glucosidase activity"/>
    <property type="evidence" value="ECO:0007669"/>
    <property type="project" value="UniProtKB-EC"/>
</dbReference>
<dbReference type="STRING" id="1448308.A0A2T2PAS9"/>
<keyword evidence="4 9" id="KW-0378">Hydrolase</keyword>
<feature type="chain" id="PRO_5015455685" description="Glucoamylase" evidence="12">
    <location>
        <begin position="21"/>
        <end position="628"/>
    </location>
</feature>
<dbReference type="GO" id="GO:2001070">
    <property type="term" value="F:starch binding"/>
    <property type="evidence" value="ECO:0007669"/>
    <property type="project" value="InterPro"/>
</dbReference>
<dbReference type="InterPro" id="IPR013783">
    <property type="entry name" value="Ig-like_fold"/>
</dbReference>
<dbReference type="Gene3D" id="2.60.40.10">
    <property type="entry name" value="Immunoglobulins"/>
    <property type="match status" value="1"/>
</dbReference>
<comment type="similarity">
    <text evidence="2 9">Belongs to the glycosyl hydrolase 15 family.</text>
</comment>
<keyword evidence="7 9" id="KW-0326">Glycosidase</keyword>
<dbReference type="Proteomes" id="UP000240883">
    <property type="component" value="Unassembled WGS sequence"/>
</dbReference>
<keyword evidence="3 12" id="KW-0732">Signal</keyword>
<dbReference type="Pfam" id="PF00686">
    <property type="entry name" value="CBM_20"/>
    <property type="match status" value="1"/>
</dbReference>
<evidence type="ECO:0000256" key="9">
    <source>
        <dbReference type="PIRNR" id="PIRNR001031"/>
    </source>
</evidence>